<evidence type="ECO:0000259" key="1">
    <source>
        <dbReference type="Pfam" id="PF14244"/>
    </source>
</evidence>
<dbReference type="InParanoid" id="A0A6I9UD37"/>
<dbReference type="GeneID" id="105176642"/>
<dbReference type="RefSeq" id="XP_011097812.1">
    <property type="nucleotide sequence ID" value="XM_011099510.1"/>
</dbReference>
<keyword evidence="2" id="KW-1185">Reference proteome</keyword>
<dbReference type="AlphaFoldDB" id="A0A6I9UD37"/>
<dbReference type="OrthoDB" id="695502at2759"/>
<dbReference type="KEGG" id="sind:105176642"/>
<dbReference type="PANTHER" id="PTHR37610:SF40">
    <property type="entry name" value="OS01G0909600 PROTEIN"/>
    <property type="match status" value="1"/>
</dbReference>
<dbReference type="Pfam" id="PF14244">
    <property type="entry name" value="Retrotran_gag_3"/>
    <property type="match status" value="1"/>
</dbReference>
<protein>
    <submittedName>
        <fullName evidence="3">Uncharacterized protein LOC105176642</fullName>
    </submittedName>
</protein>
<reference evidence="3" key="1">
    <citation type="submission" date="2025-08" db="UniProtKB">
        <authorList>
            <consortium name="RefSeq"/>
        </authorList>
    </citation>
    <scope>IDENTIFICATION</scope>
</reference>
<accession>A0A6I9UD37</accession>
<name>A0A6I9UD37_SESIN</name>
<evidence type="ECO:0000313" key="2">
    <source>
        <dbReference type="Proteomes" id="UP000504604"/>
    </source>
</evidence>
<sequence>MADKKPMETRKQDDDAQKFSENMKLQNSDHATISLVTTPSDGTNYFTWVRSIRFALGARGKEGFIVGTCPKPEQDKNEIVQWRKTDCMVITWILNSITKDIAEAFLYTTSARNVWLDLEARFGESNGPLLYQLQREVSSLSQGNKNLAAYYTKLRKLWDEQATLDPLPTCSCGAGAKFAEMPTTLNLYNF</sequence>
<dbReference type="InterPro" id="IPR029472">
    <property type="entry name" value="Copia-like_N"/>
</dbReference>
<gene>
    <name evidence="3" type="primary">LOC105176642</name>
</gene>
<feature type="domain" description="Retrotransposon Copia-like N-terminal" evidence="1">
    <location>
        <begin position="27"/>
        <end position="73"/>
    </location>
</feature>
<dbReference type="PANTHER" id="PTHR37610">
    <property type="entry name" value="CCHC-TYPE DOMAIN-CONTAINING PROTEIN"/>
    <property type="match status" value="1"/>
</dbReference>
<evidence type="ECO:0000313" key="3">
    <source>
        <dbReference type="RefSeq" id="XP_011097812.1"/>
    </source>
</evidence>
<proteinExistence type="predicted"/>
<organism evidence="2 3">
    <name type="scientific">Sesamum indicum</name>
    <name type="common">Oriental sesame</name>
    <name type="synonym">Sesamum orientale</name>
    <dbReference type="NCBI Taxonomy" id="4182"/>
    <lineage>
        <taxon>Eukaryota</taxon>
        <taxon>Viridiplantae</taxon>
        <taxon>Streptophyta</taxon>
        <taxon>Embryophyta</taxon>
        <taxon>Tracheophyta</taxon>
        <taxon>Spermatophyta</taxon>
        <taxon>Magnoliopsida</taxon>
        <taxon>eudicotyledons</taxon>
        <taxon>Gunneridae</taxon>
        <taxon>Pentapetalae</taxon>
        <taxon>asterids</taxon>
        <taxon>lamiids</taxon>
        <taxon>Lamiales</taxon>
        <taxon>Pedaliaceae</taxon>
        <taxon>Sesamum</taxon>
    </lineage>
</organism>
<dbReference type="Proteomes" id="UP000504604">
    <property type="component" value="Linkage group LG14"/>
</dbReference>